<dbReference type="EMBL" id="JASDAP010000009">
    <property type="protein sequence ID" value="KAK1897498.1"/>
    <property type="molecule type" value="Genomic_DNA"/>
</dbReference>
<accession>A0AAD9F939</accession>
<dbReference type="AlphaFoldDB" id="A0AAD9F939"/>
<evidence type="ECO:0000313" key="3">
    <source>
        <dbReference type="Proteomes" id="UP001228049"/>
    </source>
</evidence>
<feature type="non-terminal residue" evidence="2">
    <location>
        <position position="1"/>
    </location>
</feature>
<feature type="non-terminal residue" evidence="2">
    <location>
        <position position="64"/>
    </location>
</feature>
<organism evidence="2 3">
    <name type="scientific">Dissostichus eleginoides</name>
    <name type="common">Patagonian toothfish</name>
    <name type="synonym">Dissostichus amissus</name>
    <dbReference type="NCBI Taxonomy" id="100907"/>
    <lineage>
        <taxon>Eukaryota</taxon>
        <taxon>Metazoa</taxon>
        <taxon>Chordata</taxon>
        <taxon>Craniata</taxon>
        <taxon>Vertebrata</taxon>
        <taxon>Euteleostomi</taxon>
        <taxon>Actinopterygii</taxon>
        <taxon>Neopterygii</taxon>
        <taxon>Teleostei</taxon>
        <taxon>Neoteleostei</taxon>
        <taxon>Acanthomorphata</taxon>
        <taxon>Eupercaria</taxon>
        <taxon>Perciformes</taxon>
        <taxon>Notothenioidei</taxon>
        <taxon>Nototheniidae</taxon>
        <taxon>Dissostichus</taxon>
    </lineage>
</organism>
<sequence length="64" mass="6765">LVFEVVSASLFCCEPPEGAVALQKGSDENPLPEEPPLQEGLNLGTSRPNIGHISHCHPDGAFDP</sequence>
<comment type="caution">
    <text evidence="2">The sequence shown here is derived from an EMBL/GenBank/DDBJ whole genome shotgun (WGS) entry which is preliminary data.</text>
</comment>
<gene>
    <name evidence="2" type="ORF">KUDE01_017030</name>
</gene>
<keyword evidence="3" id="KW-1185">Reference proteome</keyword>
<protein>
    <submittedName>
        <fullName evidence="2">DNA-directed RNA polymerase subunit beta</fullName>
    </submittedName>
</protein>
<reference evidence="2" key="1">
    <citation type="submission" date="2023-04" db="EMBL/GenBank/DDBJ databases">
        <title>Chromosome-level genome of Chaenocephalus aceratus.</title>
        <authorList>
            <person name="Park H."/>
        </authorList>
    </citation>
    <scope>NUCLEOTIDE SEQUENCE</scope>
    <source>
        <strain evidence="2">DE</strain>
        <tissue evidence="2">Muscle</tissue>
    </source>
</reference>
<name>A0AAD9F939_DISEL</name>
<evidence type="ECO:0000313" key="2">
    <source>
        <dbReference type="EMBL" id="KAK1897498.1"/>
    </source>
</evidence>
<keyword evidence="2" id="KW-0804">Transcription</keyword>
<evidence type="ECO:0000256" key="1">
    <source>
        <dbReference type="SAM" id="MobiDB-lite"/>
    </source>
</evidence>
<dbReference type="Proteomes" id="UP001228049">
    <property type="component" value="Unassembled WGS sequence"/>
</dbReference>
<dbReference type="GO" id="GO:0000428">
    <property type="term" value="C:DNA-directed RNA polymerase complex"/>
    <property type="evidence" value="ECO:0007669"/>
    <property type="project" value="UniProtKB-KW"/>
</dbReference>
<proteinExistence type="predicted"/>
<keyword evidence="2" id="KW-0240">DNA-directed RNA polymerase</keyword>
<feature type="region of interest" description="Disordered" evidence="1">
    <location>
        <begin position="21"/>
        <end position="64"/>
    </location>
</feature>